<dbReference type="InterPro" id="IPR049474">
    <property type="entry name" value="FlgK_D3"/>
</dbReference>
<dbReference type="GO" id="GO:0009424">
    <property type="term" value="C:bacterial-type flagellum hook"/>
    <property type="evidence" value="ECO:0007669"/>
    <property type="project" value="InterPro"/>
</dbReference>
<feature type="domain" description="Flagellar hook-associated protein 1 D2-like" evidence="9">
    <location>
        <begin position="340"/>
        <end position="415"/>
    </location>
</feature>
<dbReference type="GO" id="GO:0005198">
    <property type="term" value="F:structural molecule activity"/>
    <property type="evidence" value="ECO:0007669"/>
    <property type="project" value="InterPro"/>
</dbReference>
<comment type="subcellular location">
    <subcellularLocation>
        <location evidence="1">Bacterial flagellum</location>
    </subcellularLocation>
    <subcellularLocation>
        <location evidence="2">Secreted</location>
    </subcellularLocation>
</comment>
<keyword evidence="13" id="KW-0282">Flagellum</keyword>
<dbReference type="OrthoDB" id="9802553at2"/>
<evidence type="ECO:0000256" key="4">
    <source>
        <dbReference type="ARBA" id="ARBA00016244"/>
    </source>
</evidence>
<proteinExistence type="inferred from homology"/>
<evidence type="ECO:0000256" key="6">
    <source>
        <dbReference type="ARBA" id="ARBA00023143"/>
    </source>
</evidence>
<evidence type="ECO:0000259" key="8">
    <source>
        <dbReference type="Pfam" id="PF06429"/>
    </source>
</evidence>
<keyword evidence="6" id="KW-0975">Bacterial flagellum</keyword>
<feature type="domain" description="Flagellar hook-associated protein 1 D3" evidence="10">
    <location>
        <begin position="438"/>
        <end position="559"/>
    </location>
</feature>
<evidence type="ECO:0000256" key="1">
    <source>
        <dbReference type="ARBA" id="ARBA00004365"/>
    </source>
</evidence>
<dbReference type="PRINTS" id="PR01005">
    <property type="entry name" value="FLGHOOKAP1"/>
</dbReference>
<dbReference type="InterPro" id="IPR049119">
    <property type="entry name" value="FlgK_D2-like"/>
</dbReference>
<evidence type="ECO:0000313" key="13">
    <source>
        <dbReference type="EMBL" id="PCE26328.1"/>
    </source>
</evidence>
<comment type="caution">
    <text evidence="13">The sequence shown here is derived from an EMBL/GenBank/DDBJ whole genome shotgun (WGS) entry which is preliminary data.</text>
</comment>
<evidence type="ECO:0000256" key="2">
    <source>
        <dbReference type="ARBA" id="ARBA00004613"/>
    </source>
</evidence>
<keyword evidence="15" id="KW-1185">Reference proteome</keyword>
<evidence type="ECO:0000259" key="10">
    <source>
        <dbReference type="Pfam" id="PF21159"/>
    </source>
</evidence>
<dbReference type="Pfam" id="PF06429">
    <property type="entry name" value="Flg_bbr_C"/>
    <property type="match status" value="1"/>
</dbReference>
<sequence>MSSNLLNIGLSGLNAAQWGLTTTGQNISNASTPGYSVERPVYQETGGQYTGSGYLPQGVSTSTVQRQYSQYLTTQLNNAQSQGGSLNTYYTLIAQLNNLVGSPTTGIASAITGYFTGLQGVSNNPADQSARQTAISSAQTLANQINAAGQQYDQLRASVNTQLSSTVQSINSYTAQIAQLNAQIVAGSSSGQPPNQLLDQRDLAVSNLSQLVGVQVVQNGNSYSLFMSSGQPLVLADKSFNLGTATSPGDPTEQSVTYLGLAGATPAPTPQTMPDSAVSGGTLGGLLTFRSQTLDPAAAQLGAIATSFAAQVNAQNALGIDLSGKAGGNLFTVGSPTVYANQRNTGGATLSASFANAAQPTTSDYTLSYDGTQYTLTDSETGATTTAPDLTKPINGLQFSLTGTMKAGDSFTVQPTRGALDNFALATTNAGAIAAASPVLAAKGSSNTGAATISQGSVGAGYTLPTGTTTLTYTPSPSTTPPTGVLTGFPPGSVVTIAGSPPTSTTIDAAGDTPVPYNPATGATMTINNPPPPAPAGTMNAVTVTISGTPNAGDTFTIGQNTGGSNDGRNALALSNLVTAKALNGGTSTLTSAYANYVNTIGNQTNQVQSQNKAQTSLVSQITTAQQSVSGVNINEEAANLLQYQQLYQANSKVIQTASTLFQTLLGIFQ</sequence>
<evidence type="ECO:0000259" key="7">
    <source>
        <dbReference type="Pfam" id="PF00460"/>
    </source>
</evidence>
<dbReference type="Pfam" id="PF21159">
    <property type="entry name" value="FlgK_2nd"/>
    <property type="match status" value="1"/>
</dbReference>
<dbReference type="Pfam" id="PF21158">
    <property type="entry name" value="flgK_1st_1"/>
    <property type="match status" value="1"/>
</dbReference>
<dbReference type="EMBL" id="MTZV01000004">
    <property type="protein sequence ID" value="PCE26328.1"/>
    <property type="molecule type" value="Genomic_DNA"/>
</dbReference>
<reference evidence="12 15" key="3">
    <citation type="journal article" date="2024" name="Chem. Sci.">
        <title>Discovery of a lagriamide polyketide by integrated genome mining, isotopic labeling, and untargeted metabolomics.</title>
        <authorList>
            <person name="Fergusson C.H."/>
            <person name="Saulog J."/>
            <person name="Paulo B.S."/>
            <person name="Wilson D.M."/>
            <person name="Liu D.Y."/>
            <person name="Morehouse N.J."/>
            <person name="Waterworth S."/>
            <person name="Barkei J."/>
            <person name="Gray C.A."/>
            <person name="Kwan J.C."/>
            <person name="Eustaquio A.S."/>
            <person name="Linington R.G."/>
        </authorList>
    </citation>
    <scope>NUCLEOTIDE SEQUENCE [LARGE SCALE GENOMIC DNA]</scope>
    <source>
        <strain evidence="12 15">RL17-338-BIF-B</strain>
    </source>
</reference>
<evidence type="ECO:0000313" key="15">
    <source>
        <dbReference type="Proteomes" id="UP001469089"/>
    </source>
</evidence>
<feature type="domain" description="Flagellar hook-associated protein FlgK helical" evidence="11">
    <location>
        <begin position="94"/>
        <end position="331"/>
    </location>
</feature>
<dbReference type="Pfam" id="PF22638">
    <property type="entry name" value="FlgK_D1"/>
    <property type="match status" value="1"/>
</dbReference>
<evidence type="ECO:0000313" key="14">
    <source>
        <dbReference type="Proteomes" id="UP000218022"/>
    </source>
</evidence>
<dbReference type="Proteomes" id="UP000218022">
    <property type="component" value="Unassembled WGS sequence"/>
</dbReference>
<keyword evidence="13" id="KW-0966">Cell projection</keyword>
<dbReference type="InterPro" id="IPR001444">
    <property type="entry name" value="Flag_bb_rod_N"/>
</dbReference>
<dbReference type="PANTHER" id="PTHR30033:SF1">
    <property type="entry name" value="FLAGELLAR HOOK-ASSOCIATED PROTEIN 1"/>
    <property type="match status" value="1"/>
</dbReference>
<protein>
    <recommendedName>
        <fullName evidence="4">Flagellar hook-associated protein 1</fullName>
    </recommendedName>
</protein>
<gene>
    <name evidence="12" type="primary">flgK</name>
    <name evidence="13" type="ORF">BWP39_17565</name>
    <name evidence="12" type="ORF">N0A02_12510</name>
</gene>
<dbReference type="NCBIfam" id="TIGR02492">
    <property type="entry name" value="flgK_ends"/>
    <property type="match status" value="1"/>
</dbReference>
<name>A0A2A4F101_9BURK</name>
<dbReference type="Proteomes" id="UP001469089">
    <property type="component" value="Unassembled WGS sequence"/>
</dbReference>
<keyword evidence="13" id="KW-0969">Cilium</keyword>
<evidence type="ECO:0000259" key="9">
    <source>
        <dbReference type="Pfam" id="PF21158"/>
    </source>
</evidence>
<feature type="domain" description="Flagellar basal body rod protein N-terminal" evidence="7">
    <location>
        <begin position="6"/>
        <end position="35"/>
    </location>
</feature>
<reference evidence="13 14" key="1">
    <citation type="submission" date="2017-01" db="EMBL/GenBank/DDBJ databases">
        <title>Whole-Genome Shotgun Sequencing of Two beta-Proteobacterial Species in Search of the Bulgecin Biosynthetic Cluster.</title>
        <authorList>
            <person name="Horsman M.E."/>
            <person name="Marous D.R."/>
            <person name="Li R."/>
            <person name="Oliver R.A."/>
            <person name="Byun B."/>
            <person name="Emrich S.J."/>
            <person name="Boggess B."/>
            <person name="Townsend C.A."/>
            <person name="Mobashery S."/>
        </authorList>
    </citation>
    <scope>NUCLEOTIDE SEQUENCE [LARGE SCALE GENOMIC DNA]</scope>
    <source>
        <strain evidence="13 14">ATCC 31363</strain>
    </source>
</reference>
<dbReference type="GO" id="GO:0044780">
    <property type="term" value="P:bacterial-type flagellum assembly"/>
    <property type="evidence" value="ECO:0007669"/>
    <property type="project" value="InterPro"/>
</dbReference>
<comment type="similarity">
    <text evidence="3">Belongs to the flagella basal body rod proteins family.</text>
</comment>
<accession>A0A2A4F101</accession>
<dbReference type="Pfam" id="PF00460">
    <property type="entry name" value="Flg_bb_rod"/>
    <property type="match status" value="1"/>
</dbReference>
<evidence type="ECO:0000256" key="3">
    <source>
        <dbReference type="ARBA" id="ARBA00009677"/>
    </source>
</evidence>
<dbReference type="InterPro" id="IPR053927">
    <property type="entry name" value="FlgK_helical"/>
</dbReference>
<evidence type="ECO:0000313" key="12">
    <source>
        <dbReference type="EMBL" id="MEQ5840250.1"/>
    </source>
</evidence>
<evidence type="ECO:0000259" key="11">
    <source>
        <dbReference type="Pfam" id="PF22638"/>
    </source>
</evidence>
<dbReference type="GO" id="GO:0005576">
    <property type="term" value="C:extracellular region"/>
    <property type="evidence" value="ECO:0007669"/>
    <property type="project" value="UniProtKB-SubCell"/>
</dbReference>
<dbReference type="SUPFAM" id="SSF64518">
    <property type="entry name" value="Phase 1 flagellin"/>
    <property type="match status" value="2"/>
</dbReference>
<keyword evidence="5" id="KW-0964">Secreted</keyword>
<dbReference type="EMBL" id="JAOALG010000001">
    <property type="protein sequence ID" value="MEQ5840250.1"/>
    <property type="molecule type" value="Genomic_DNA"/>
</dbReference>
<dbReference type="RefSeq" id="WP_096722200.1">
    <property type="nucleotide sequence ID" value="NZ_JAOALG010000001.1"/>
</dbReference>
<evidence type="ECO:0000256" key="5">
    <source>
        <dbReference type="ARBA" id="ARBA00022525"/>
    </source>
</evidence>
<dbReference type="InterPro" id="IPR010930">
    <property type="entry name" value="Flg_bb/hook_C_dom"/>
</dbReference>
<feature type="domain" description="Flagellar basal-body/hook protein C-terminal" evidence="8">
    <location>
        <begin position="629"/>
        <end position="667"/>
    </location>
</feature>
<organism evidence="13 14">
    <name type="scientific">Paraburkholderia acidicola</name>
    <dbReference type="NCBI Taxonomy" id="1912599"/>
    <lineage>
        <taxon>Bacteria</taxon>
        <taxon>Pseudomonadati</taxon>
        <taxon>Pseudomonadota</taxon>
        <taxon>Betaproteobacteria</taxon>
        <taxon>Burkholderiales</taxon>
        <taxon>Burkholderiaceae</taxon>
        <taxon>Paraburkholderia</taxon>
    </lineage>
</organism>
<dbReference type="AlphaFoldDB" id="A0A2A4F101"/>
<dbReference type="InterPro" id="IPR002371">
    <property type="entry name" value="FlgK"/>
</dbReference>
<dbReference type="PANTHER" id="PTHR30033">
    <property type="entry name" value="FLAGELLAR HOOK-ASSOCIATED PROTEIN 1"/>
    <property type="match status" value="1"/>
</dbReference>
<reference evidence="12" key="2">
    <citation type="submission" date="2022-09" db="EMBL/GenBank/DDBJ databases">
        <authorList>
            <person name="Fergusson C."/>
            <person name="Paulo B.S."/>
            <person name="Eustaquio A.S."/>
            <person name="Linington R."/>
        </authorList>
    </citation>
    <scope>NUCLEOTIDE SEQUENCE</scope>
    <source>
        <strain evidence="12">RL17-338-BIF-B</strain>
    </source>
</reference>